<evidence type="ECO:0000313" key="8">
    <source>
        <dbReference type="EMBL" id="QEK37797.1"/>
    </source>
</evidence>
<reference evidence="8 9" key="1">
    <citation type="submission" date="2019-08" db="EMBL/GenBank/DDBJ databases">
        <title>Highly reduced genomes of protist endosymbionts show evolutionary convergence.</title>
        <authorList>
            <person name="George E."/>
            <person name="Husnik F."/>
            <person name="Tashyreva D."/>
            <person name="Prokopchuk G."/>
            <person name="Horak A."/>
            <person name="Kwong W.K."/>
            <person name="Lukes J."/>
            <person name="Keeling P.J."/>
        </authorList>
    </citation>
    <scope>NUCLEOTIDE SEQUENCE [LARGE SCALE GENOMIC DNA]</scope>
    <source>
        <strain evidence="8">1605</strain>
    </source>
</reference>
<dbReference type="GO" id="GO:1990281">
    <property type="term" value="C:efflux pump complex"/>
    <property type="evidence" value="ECO:0007669"/>
    <property type="project" value="TreeGrafter"/>
</dbReference>
<comment type="subcellular location">
    <subcellularLocation>
        <location evidence="1">Cell outer membrane</location>
    </subcellularLocation>
</comment>
<evidence type="ECO:0000256" key="6">
    <source>
        <dbReference type="SAM" id="MobiDB-lite"/>
    </source>
</evidence>
<name>A0A5C0UDH7_9PROT</name>
<evidence type="ECO:0000256" key="2">
    <source>
        <dbReference type="ARBA" id="ARBA00022452"/>
    </source>
</evidence>
<evidence type="ECO:0000256" key="1">
    <source>
        <dbReference type="ARBA" id="ARBA00004442"/>
    </source>
</evidence>
<dbReference type="Proteomes" id="UP000325155">
    <property type="component" value="Chromosome"/>
</dbReference>
<feature type="compositionally biased region" description="Polar residues" evidence="6">
    <location>
        <begin position="475"/>
        <end position="484"/>
    </location>
</feature>
<dbReference type="RefSeq" id="WP_148980644.1">
    <property type="nucleotide sequence ID" value="NZ_CP043315.1"/>
</dbReference>
<keyword evidence="3" id="KW-0812">Transmembrane</keyword>
<keyword evidence="5" id="KW-0998">Cell outer membrane</keyword>
<sequence length="493" mass="56033">MNIIFKSILSLVLCFCSFESMQAKGAKNTNTTANVKKHSNQSRKRDAYHKSELSFISSGDIKQIEDWASKVVASNNYVKCIRAKFVSKNAKNIADIMAFFPSVDVSLSHQHVFRENGANAKKVFDAKWHNKEVKVNLIQLKNSMITDIAASGMKSKADLEEYWKEWSKFCLEDVISNLIDWIAQKSIVRMKQNIVNSRKSIVRKIDLRIQTGVMNVSDLYSAQSELATSEAELFIAQNKAKVLRNKLDDISGGIEPPQQIGVISEYGNWEENKSSILRNSHDLKQEYYMRKHKIAKGSSNVLGGTLPNLGIEMSFNKKSDHHTFGSNPLKKWRGSFDLSLSQHIGLDNIPRIVSGSKGVVAARLEYLEAVRKTITAGHEVFADLENSAQELKMHRRALEIHEKSLRVKRELFFNDLELQGKRRLSIDDVIYAEGNVTYGHNKTIEAYQKAAKSYFTLMHMKGELARRIGNRKNSNKSFENSVKQAQIKRNKKK</sequence>
<feature type="region of interest" description="Disordered" evidence="6">
    <location>
        <begin position="469"/>
        <end position="493"/>
    </location>
</feature>
<evidence type="ECO:0000256" key="3">
    <source>
        <dbReference type="ARBA" id="ARBA00022692"/>
    </source>
</evidence>
<feature type="chain" id="PRO_5022884859" evidence="7">
    <location>
        <begin position="26"/>
        <end position="493"/>
    </location>
</feature>
<evidence type="ECO:0000256" key="5">
    <source>
        <dbReference type="ARBA" id="ARBA00023237"/>
    </source>
</evidence>
<feature type="region of interest" description="Disordered" evidence="6">
    <location>
        <begin position="27"/>
        <end position="46"/>
    </location>
</feature>
<dbReference type="AlphaFoldDB" id="A0A5C0UDH7"/>
<dbReference type="Gene3D" id="1.20.1600.10">
    <property type="entry name" value="Outer membrane efflux proteins (OEP)"/>
    <property type="match status" value="1"/>
</dbReference>
<dbReference type="GO" id="GO:0009279">
    <property type="term" value="C:cell outer membrane"/>
    <property type="evidence" value="ECO:0007669"/>
    <property type="project" value="UniProtKB-SubCell"/>
</dbReference>
<accession>A0A5C0UDH7</accession>
<dbReference type="PANTHER" id="PTHR30026:SF20">
    <property type="entry name" value="OUTER MEMBRANE PROTEIN TOLC"/>
    <property type="match status" value="1"/>
</dbReference>
<evidence type="ECO:0000256" key="7">
    <source>
        <dbReference type="SAM" id="SignalP"/>
    </source>
</evidence>
<feature type="signal peptide" evidence="7">
    <location>
        <begin position="1"/>
        <end position="25"/>
    </location>
</feature>
<dbReference type="PANTHER" id="PTHR30026">
    <property type="entry name" value="OUTER MEMBRANE PROTEIN TOLC"/>
    <property type="match status" value="1"/>
</dbReference>
<dbReference type="OrthoDB" id="8477960at2"/>
<organism evidence="8 9">
    <name type="scientific">Candidatus Cytomitobacter indipagum</name>
    <dbReference type="NCBI Taxonomy" id="2601575"/>
    <lineage>
        <taxon>Bacteria</taxon>
        <taxon>Pseudomonadati</taxon>
        <taxon>Pseudomonadota</taxon>
        <taxon>Alphaproteobacteria</taxon>
        <taxon>Holosporales</taxon>
        <taxon>Holosporaceae</taxon>
        <taxon>Candidatus Cytomitobacter</taxon>
    </lineage>
</organism>
<keyword evidence="4" id="KW-0472">Membrane</keyword>
<evidence type="ECO:0000256" key="4">
    <source>
        <dbReference type="ARBA" id="ARBA00023136"/>
    </source>
</evidence>
<dbReference type="EMBL" id="CP043315">
    <property type="protein sequence ID" value="QEK37797.1"/>
    <property type="molecule type" value="Genomic_DNA"/>
</dbReference>
<dbReference type="GO" id="GO:0015562">
    <property type="term" value="F:efflux transmembrane transporter activity"/>
    <property type="evidence" value="ECO:0007669"/>
    <property type="project" value="InterPro"/>
</dbReference>
<keyword evidence="9" id="KW-1185">Reference proteome</keyword>
<evidence type="ECO:0000313" key="9">
    <source>
        <dbReference type="Proteomes" id="UP000325155"/>
    </source>
</evidence>
<keyword evidence="7" id="KW-0732">Signal</keyword>
<proteinExistence type="predicted"/>
<gene>
    <name evidence="8" type="ORF">FZC35_00100</name>
</gene>
<dbReference type="GO" id="GO:0015288">
    <property type="term" value="F:porin activity"/>
    <property type="evidence" value="ECO:0007669"/>
    <property type="project" value="TreeGrafter"/>
</dbReference>
<dbReference type="SUPFAM" id="SSF56954">
    <property type="entry name" value="Outer membrane efflux proteins (OEP)"/>
    <property type="match status" value="1"/>
</dbReference>
<dbReference type="InterPro" id="IPR051906">
    <property type="entry name" value="TolC-like"/>
</dbReference>
<keyword evidence="2" id="KW-1134">Transmembrane beta strand</keyword>
<protein>
    <submittedName>
        <fullName evidence="8">TolC family protein</fullName>
    </submittedName>
</protein>
<dbReference type="KEGG" id="cip:FZC35_00100"/>